<comment type="caution">
    <text evidence="2">The sequence shown here is derived from an EMBL/GenBank/DDBJ whole genome shotgun (WGS) entry which is preliminary data.</text>
</comment>
<dbReference type="RefSeq" id="WP_158032755.1">
    <property type="nucleotide sequence ID" value="NZ_ML708611.1"/>
</dbReference>
<feature type="compositionally biased region" description="Acidic residues" evidence="1">
    <location>
        <begin position="46"/>
        <end position="69"/>
    </location>
</feature>
<sequence>MGRGRQKAKATRQAREMKYFSPQTDYSALQRELRQSGTTRPAASPYDDDLTEGEDHSEDPGYDPDDDYR</sequence>
<proteinExistence type="predicted"/>
<accession>A0A5J5L120</accession>
<feature type="region of interest" description="Disordered" evidence="1">
    <location>
        <begin position="1"/>
        <end position="69"/>
    </location>
</feature>
<dbReference type="EMBL" id="SZWF01000002">
    <property type="protein sequence ID" value="KAA9395330.1"/>
    <property type="molecule type" value="Genomic_DNA"/>
</dbReference>
<feature type="compositionally biased region" description="Basic residues" evidence="1">
    <location>
        <begin position="1"/>
        <end position="12"/>
    </location>
</feature>
<evidence type="ECO:0000256" key="1">
    <source>
        <dbReference type="SAM" id="MobiDB-lite"/>
    </source>
</evidence>
<dbReference type="Pfam" id="PF11273">
    <property type="entry name" value="DUF3073"/>
    <property type="match status" value="1"/>
</dbReference>
<organism evidence="2 3">
    <name type="scientific">Kocuria coralli</name>
    <dbReference type="NCBI Taxonomy" id="1461025"/>
    <lineage>
        <taxon>Bacteria</taxon>
        <taxon>Bacillati</taxon>
        <taxon>Actinomycetota</taxon>
        <taxon>Actinomycetes</taxon>
        <taxon>Micrococcales</taxon>
        <taxon>Micrococcaceae</taxon>
        <taxon>Kocuria</taxon>
    </lineage>
</organism>
<reference evidence="2 3" key="1">
    <citation type="submission" date="2019-05" db="EMBL/GenBank/DDBJ databases">
        <title>Kocuria coralli sp. nov., a novel actinobacterium isolated from coral reef seawater.</title>
        <authorList>
            <person name="Li J."/>
        </authorList>
    </citation>
    <scope>NUCLEOTIDE SEQUENCE [LARGE SCALE GENOMIC DNA]</scope>
    <source>
        <strain evidence="2 3">SCSIO 13007</strain>
    </source>
</reference>
<dbReference type="AlphaFoldDB" id="A0A5J5L120"/>
<dbReference type="OrthoDB" id="3217921at2"/>
<evidence type="ECO:0000313" key="2">
    <source>
        <dbReference type="EMBL" id="KAA9395330.1"/>
    </source>
</evidence>
<dbReference type="InterPro" id="IPR021426">
    <property type="entry name" value="DUF3073"/>
</dbReference>
<evidence type="ECO:0000313" key="3">
    <source>
        <dbReference type="Proteomes" id="UP000325957"/>
    </source>
</evidence>
<keyword evidence="3" id="KW-1185">Reference proteome</keyword>
<dbReference type="Proteomes" id="UP000325957">
    <property type="component" value="Unassembled WGS sequence"/>
</dbReference>
<gene>
    <name evidence="2" type="ORF">FCK90_02700</name>
</gene>
<name>A0A5J5L120_9MICC</name>
<protein>
    <submittedName>
        <fullName evidence="2">DUF3073 domain-containing protein</fullName>
    </submittedName>
</protein>